<sequence length="155" mass="16915">MVIAGGALSLAMSIDVAYQTINEYKNNKEFHDLGLLSDDPSLFWVVIAIAGVALDAAALSTVLKSAKPIAKAATDFNDTENTAKALFKLENDLAKIKDLNDKVQKNIVKQAVLEREIKEALKAAKNSMFTANMMINPEFAIKLIPVAIKYIKVAY</sequence>
<comment type="caution">
    <text evidence="2">The sequence shown here is derived from an EMBL/GenBank/DDBJ whole genome shotgun (WGS) entry which is preliminary data.</text>
</comment>
<name>A0A3S0N1T2_9FLAO</name>
<evidence type="ECO:0000256" key="1">
    <source>
        <dbReference type="SAM" id="Phobius"/>
    </source>
</evidence>
<reference evidence="2 3" key="1">
    <citation type="submission" date="2018-12" db="EMBL/GenBank/DDBJ databases">
        <title>Draft Genome Sequence of Chryseobacterium arthrosphaerae strain ED882-96 Isolated from the Blood of a Patient with Liver Cirrhosis in Taiwan.</title>
        <authorList>
            <person name="Lin J.-N."/>
            <person name="Lai C.-H."/>
            <person name="Yang C.-H."/>
            <person name="Huang Y.-H."/>
        </authorList>
    </citation>
    <scope>NUCLEOTIDE SEQUENCE [LARGE SCALE GENOMIC DNA]</scope>
    <source>
        <strain evidence="2 3">ED882-96</strain>
    </source>
</reference>
<protein>
    <submittedName>
        <fullName evidence="2">Uncharacterized protein</fullName>
    </submittedName>
</protein>
<organism evidence="2 3">
    <name type="scientific">Chryseobacterium arthrosphaerae</name>
    <dbReference type="NCBI Taxonomy" id="651561"/>
    <lineage>
        <taxon>Bacteria</taxon>
        <taxon>Pseudomonadati</taxon>
        <taxon>Bacteroidota</taxon>
        <taxon>Flavobacteriia</taxon>
        <taxon>Flavobacteriales</taxon>
        <taxon>Weeksellaceae</taxon>
        <taxon>Chryseobacterium group</taxon>
        <taxon>Chryseobacterium</taxon>
    </lineage>
</organism>
<dbReference type="EMBL" id="RYFC01000003">
    <property type="protein sequence ID" value="RTZ46159.1"/>
    <property type="molecule type" value="Genomic_DNA"/>
</dbReference>
<feature type="transmembrane region" description="Helical" evidence="1">
    <location>
        <begin position="41"/>
        <end position="63"/>
    </location>
</feature>
<evidence type="ECO:0000313" key="2">
    <source>
        <dbReference type="EMBL" id="RTZ46159.1"/>
    </source>
</evidence>
<keyword evidence="1" id="KW-0472">Membrane</keyword>
<evidence type="ECO:0000313" key="3">
    <source>
        <dbReference type="Proteomes" id="UP000276953"/>
    </source>
</evidence>
<dbReference type="Proteomes" id="UP000276953">
    <property type="component" value="Unassembled WGS sequence"/>
</dbReference>
<keyword evidence="1" id="KW-0812">Transmembrane</keyword>
<dbReference type="AlphaFoldDB" id="A0A3S0N1T2"/>
<proteinExistence type="predicted"/>
<accession>A0A3S0N1T2</accession>
<gene>
    <name evidence="2" type="ORF">EJ377_17115</name>
</gene>
<keyword evidence="1" id="KW-1133">Transmembrane helix</keyword>